<dbReference type="Proteomes" id="UP000799118">
    <property type="component" value="Unassembled WGS sequence"/>
</dbReference>
<keyword evidence="2" id="KW-1185">Reference proteome</keyword>
<protein>
    <submittedName>
        <fullName evidence="1">Uncharacterized protein</fullName>
    </submittedName>
</protein>
<dbReference type="EMBL" id="ML769406">
    <property type="protein sequence ID" value="KAE9405795.1"/>
    <property type="molecule type" value="Genomic_DNA"/>
</dbReference>
<sequence length="262" mass="30106">MPSQFDYAYNPNWSHQLAHPDSRARVHLAAAPRAVLHAHTASPYARARAPTAAHHRHHMSTSPILPTRFILSPVLQLHLTLSGSSPIPVVLSLLLLPSELEYLPRRPEHSGFTSEEPIKFFSKRVPGVSVTESFEARFQFWMTPKRWCLLTRAWKRTQWIFDYPGLRSVTHRMQVVVGNRHITRLEVTIEICMEIKRVMRSGKAQIMNTGTTDQDRGINPKWSLDRCDYKDVRLIALLFYGSSWIPCAGSRVQFSTRELNLE</sequence>
<dbReference type="AlphaFoldDB" id="A0A6A4IAP7"/>
<name>A0A6A4IAP7_9AGAR</name>
<proteinExistence type="predicted"/>
<gene>
    <name evidence="1" type="ORF">BT96DRAFT_1015299</name>
</gene>
<reference evidence="1" key="1">
    <citation type="journal article" date="2019" name="Environ. Microbiol.">
        <title>Fungal ecological strategies reflected in gene transcription - a case study of two litter decomposers.</title>
        <authorList>
            <person name="Barbi F."/>
            <person name="Kohler A."/>
            <person name="Barry K."/>
            <person name="Baskaran P."/>
            <person name="Daum C."/>
            <person name="Fauchery L."/>
            <person name="Ihrmark K."/>
            <person name="Kuo A."/>
            <person name="LaButti K."/>
            <person name="Lipzen A."/>
            <person name="Morin E."/>
            <person name="Grigoriev I.V."/>
            <person name="Henrissat B."/>
            <person name="Lindahl B."/>
            <person name="Martin F."/>
        </authorList>
    </citation>
    <scope>NUCLEOTIDE SEQUENCE</scope>
    <source>
        <strain evidence="1">JB14</strain>
    </source>
</reference>
<organism evidence="1 2">
    <name type="scientific">Gymnopus androsaceus JB14</name>
    <dbReference type="NCBI Taxonomy" id="1447944"/>
    <lineage>
        <taxon>Eukaryota</taxon>
        <taxon>Fungi</taxon>
        <taxon>Dikarya</taxon>
        <taxon>Basidiomycota</taxon>
        <taxon>Agaricomycotina</taxon>
        <taxon>Agaricomycetes</taxon>
        <taxon>Agaricomycetidae</taxon>
        <taxon>Agaricales</taxon>
        <taxon>Marasmiineae</taxon>
        <taxon>Omphalotaceae</taxon>
        <taxon>Gymnopus</taxon>
    </lineage>
</organism>
<dbReference type="OrthoDB" id="2602575at2759"/>
<evidence type="ECO:0000313" key="2">
    <source>
        <dbReference type="Proteomes" id="UP000799118"/>
    </source>
</evidence>
<accession>A0A6A4IAP7</accession>
<evidence type="ECO:0000313" key="1">
    <source>
        <dbReference type="EMBL" id="KAE9405795.1"/>
    </source>
</evidence>